<evidence type="ECO:0000256" key="3">
    <source>
        <dbReference type="ARBA" id="ARBA00022729"/>
    </source>
</evidence>
<dbReference type="InterPro" id="IPR005950">
    <property type="entry name" value="ModA"/>
</dbReference>
<feature type="chain" id="PRO_5003078280" evidence="4">
    <location>
        <begin position="19"/>
        <end position="235"/>
    </location>
</feature>
<dbReference type="HOGENOM" id="CLU_065520_1_0_7"/>
<dbReference type="InterPro" id="IPR050682">
    <property type="entry name" value="ModA/WtpA"/>
</dbReference>
<evidence type="ECO:0000313" key="6">
    <source>
        <dbReference type="Proteomes" id="UP000000939"/>
    </source>
</evidence>
<gene>
    <name evidence="5" type="ordered locus">Arnit_0040</name>
</gene>
<dbReference type="PANTHER" id="PTHR30632">
    <property type="entry name" value="MOLYBDATE-BINDING PERIPLASMIC PROTEIN"/>
    <property type="match status" value="1"/>
</dbReference>
<dbReference type="eggNOG" id="COG0725">
    <property type="taxonomic scope" value="Bacteria"/>
</dbReference>
<evidence type="ECO:0000313" key="5">
    <source>
        <dbReference type="EMBL" id="ADG91710.1"/>
    </source>
</evidence>
<dbReference type="GO" id="GO:0030973">
    <property type="term" value="F:molybdate ion binding"/>
    <property type="evidence" value="ECO:0007669"/>
    <property type="project" value="TreeGrafter"/>
</dbReference>
<dbReference type="GO" id="GO:0046872">
    <property type="term" value="F:metal ion binding"/>
    <property type="evidence" value="ECO:0007669"/>
    <property type="project" value="UniProtKB-KW"/>
</dbReference>
<reference evidence="5 6" key="1">
    <citation type="journal article" date="2010" name="Stand. Genomic Sci.">
        <title>Complete genome sequence of Arcobacter nitrofigilis type strain (CI).</title>
        <authorList>
            <person name="Pati A."/>
            <person name="Gronow S."/>
            <person name="Lapidus A."/>
            <person name="Copeland A."/>
            <person name="Glavina Del Rio T."/>
            <person name="Nolan M."/>
            <person name="Lucas S."/>
            <person name="Tice H."/>
            <person name="Cheng J.F."/>
            <person name="Han C."/>
            <person name="Chertkov O."/>
            <person name="Bruce D."/>
            <person name="Tapia R."/>
            <person name="Goodwin L."/>
            <person name="Pitluck S."/>
            <person name="Liolios K."/>
            <person name="Ivanova N."/>
            <person name="Mavromatis K."/>
            <person name="Chen A."/>
            <person name="Palaniappan K."/>
            <person name="Land M."/>
            <person name="Hauser L."/>
            <person name="Chang Y.J."/>
            <person name="Jeffries C.D."/>
            <person name="Detter J.C."/>
            <person name="Rohde M."/>
            <person name="Goker M."/>
            <person name="Bristow J."/>
            <person name="Eisen J.A."/>
            <person name="Markowitz V."/>
            <person name="Hugenholtz P."/>
            <person name="Klenk H.P."/>
            <person name="Kyrpides N.C."/>
        </authorList>
    </citation>
    <scope>NUCLEOTIDE SEQUENCE [LARGE SCALE GENOMIC DNA]</scope>
    <source>
        <strain evidence="6">ATCC 33309 / DSM 7299 / CCUG 15893 / LMG 7604 / NCTC 12251 / CI</strain>
    </source>
</reference>
<dbReference type="AlphaFoldDB" id="D5V3J9"/>
<name>D5V3J9_ARCNC</name>
<dbReference type="Pfam" id="PF13531">
    <property type="entry name" value="SBP_bac_11"/>
    <property type="match status" value="1"/>
</dbReference>
<comment type="similarity">
    <text evidence="1">Belongs to the bacterial solute-binding protein ModA family.</text>
</comment>
<evidence type="ECO:0000256" key="2">
    <source>
        <dbReference type="ARBA" id="ARBA00022723"/>
    </source>
</evidence>
<proteinExistence type="inferred from homology"/>
<organism evidence="5 6">
    <name type="scientific">Arcobacter nitrofigilis (strain ATCC 33309 / DSM 7299 / CCUG 15893 / LMG 7604 / NCTC 12251 / CI)</name>
    <name type="common">Campylobacter nitrofigilis</name>
    <dbReference type="NCBI Taxonomy" id="572480"/>
    <lineage>
        <taxon>Bacteria</taxon>
        <taxon>Pseudomonadati</taxon>
        <taxon>Campylobacterota</taxon>
        <taxon>Epsilonproteobacteria</taxon>
        <taxon>Campylobacterales</taxon>
        <taxon>Arcobacteraceae</taxon>
        <taxon>Arcobacter</taxon>
    </lineage>
</organism>
<protein>
    <submittedName>
        <fullName evidence="5">Molybdenum ABC transporter, periplasmic molybdate-binding protein</fullName>
    </submittedName>
</protein>
<dbReference type="Gene3D" id="3.40.190.10">
    <property type="entry name" value="Periplasmic binding protein-like II"/>
    <property type="match status" value="2"/>
</dbReference>
<keyword evidence="3 4" id="KW-0732">Signal</keyword>
<feature type="signal peptide" evidence="4">
    <location>
        <begin position="1"/>
        <end position="18"/>
    </location>
</feature>
<dbReference type="STRING" id="572480.Arnit_0040"/>
<dbReference type="NCBIfam" id="TIGR01256">
    <property type="entry name" value="modA"/>
    <property type="match status" value="1"/>
</dbReference>
<dbReference type="SUPFAM" id="SSF53850">
    <property type="entry name" value="Periplasmic binding protein-like II"/>
    <property type="match status" value="1"/>
</dbReference>
<dbReference type="OrthoDB" id="9785015at2"/>
<dbReference type="EMBL" id="CP001999">
    <property type="protein sequence ID" value="ADG91710.1"/>
    <property type="molecule type" value="Genomic_DNA"/>
</dbReference>
<dbReference type="PANTHER" id="PTHR30632:SF14">
    <property type="entry name" value="TUNGSTATE_MOLYBDATE_CHROMATE-BINDING PROTEIN MODA"/>
    <property type="match status" value="1"/>
</dbReference>
<dbReference type="Proteomes" id="UP000000939">
    <property type="component" value="Chromosome"/>
</dbReference>
<dbReference type="KEGG" id="ant:Arnit_0040"/>
<evidence type="ECO:0000256" key="1">
    <source>
        <dbReference type="ARBA" id="ARBA00009175"/>
    </source>
</evidence>
<dbReference type="GO" id="GO:0015689">
    <property type="term" value="P:molybdate ion transport"/>
    <property type="evidence" value="ECO:0007669"/>
    <property type="project" value="InterPro"/>
</dbReference>
<keyword evidence="2" id="KW-0479">Metal-binding</keyword>
<dbReference type="RefSeq" id="WP_013133855.1">
    <property type="nucleotide sequence ID" value="NC_014166.1"/>
</dbReference>
<accession>D5V3J9</accession>
<evidence type="ECO:0000256" key="4">
    <source>
        <dbReference type="SAM" id="SignalP"/>
    </source>
</evidence>
<keyword evidence="6" id="KW-1185">Reference proteome</keyword>
<sequence length="235" mass="26199" precursor="true">MLKKILFCIIAVSVTLVASDLKVAAGAGYKKPLMEVIKEYEKSGKKVDAFFGNMRQVTTQAKQTDMSLIIGDKRFLSKKSNLKFNDYIKLGEGKVVLAYAKDKKINSINDLAKKDITRISMPQPKKAIYGIAGKEFLINSNLEDKVKDKLYIVATVPQSMTYIITGEVDVGIVNLTAALANKDKIGGYIEVPQKYYTNIKIVAGKLNACNTKECRDFVDFLQNNTSKKIFEKYGL</sequence>